<gene>
    <name evidence="1" type="ORF">PECUL_23A034363</name>
</gene>
<evidence type="ECO:0000313" key="2">
    <source>
        <dbReference type="Proteomes" id="UP001295444"/>
    </source>
</evidence>
<feature type="non-terminal residue" evidence="1">
    <location>
        <position position="1"/>
    </location>
</feature>
<dbReference type="EMBL" id="OW240919">
    <property type="protein sequence ID" value="CAH2311029.1"/>
    <property type="molecule type" value="Genomic_DNA"/>
</dbReference>
<organism evidence="1 2">
    <name type="scientific">Pelobates cultripes</name>
    <name type="common">Western spadefoot toad</name>
    <dbReference type="NCBI Taxonomy" id="61616"/>
    <lineage>
        <taxon>Eukaryota</taxon>
        <taxon>Metazoa</taxon>
        <taxon>Chordata</taxon>
        <taxon>Craniata</taxon>
        <taxon>Vertebrata</taxon>
        <taxon>Euteleostomi</taxon>
        <taxon>Amphibia</taxon>
        <taxon>Batrachia</taxon>
        <taxon>Anura</taxon>
        <taxon>Pelobatoidea</taxon>
        <taxon>Pelobatidae</taxon>
        <taxon>Pelobates</taxon>
    </lineage>
</organism>
<evidence type="ECO:0000313" key="1">
    <source>
        <dbReference type="EMBL" id="CAH2311029.1"/>
    </source>
</evidence>
<dbReference type="AlphaFoldDB" id="A0AAD1STR5"/>
<keyword evidence="2" id="KW-1185">Reference proteome</keyword>
<accession>A0AAD1STR5</accession>
<reference evidence="1" key="1">
    <citation type="submission" date="2022-03" db="EMBL/GenBank/DDBJ databases">
        <authorList>
            <person name="Alioto T."/>
            <person name="Alioto T."/>
            <person name="Gomez Garrido J."/>
        </authorList>
    </citation>
    <scope>NUCLEOTIDE SEQUENCE</scope>
</reference>
<proteinExistence type="predicted"/>
<name>A0AAD1STR5_PELCU</name>
<sequence>VASWSLQYTTSFIVHYFFTVPKPLGDVPPIMSIIIMDIPPKNMEPLSNYKISINILGRDKGKALPLQRTTECLHVTPPWSLALSKQSLYFRELNYREIVQALPSKEDIVSMLAKLEASFQGKLSALSMDIHHLGHQVGDLEEDR</sequence>
<dbReference type="Proteomes" id="UP001295444">
    <property type="component" value="Chromosome 08"/>
</dbReference>
<protein>
    <submittedName>
        <fullName evidence="1">Uncharacterized protein</fullName>
    </submittedName>
</protein>